<feature type="region of interest" description="Disordered" evidence="1">
    <location>
        <begin position="55"/>
        <end position="172"/>
    </location>
</feature>
<proteinExistence type="predicted"/>
<feature type="region of interest" description="Disordered" evidence="1">
    <location>
        <begin position="1"/>
        <end position="43"/>
    </location>
</feature>
<accession>A0AAD4QBV3</accession>
<organism evidence="2 3">
    <name type="scientific">Lactarius akahatsu</name>
    <dbReference type="NCBI Taxonomy" id="416441"/>
    <lineage>
        <taxon>Eukaryota</taxon>
        <taxon>Fungi</taxon>
        <taxon>Dikarya</taxon>
        <taxon>Basidiomycota</taxon>
        <taxon>Agaricomycotina</taxon>
        <taxon>Agaricomycetes</taxon>
        <taxon>Russulales</taxon>
        <taxon>Russulaceae</taxon>
        <taxon>Lactarius</taxon>
    </lineage>
</organism>
<keyword evidence="3" id="KW-1185">Reference proteome</keyword>
<sequence>MSIRSHHGRRPSLSTTHAPPIRISHSKSSSTVGHIKHGNLGSGVTIVRTPQEALAGSGVSVECASDQEIEHGEEEDSDPLAEDEDPQENEGEELEEDGGETHEVRVEQAETPSVPPAYSPPRASLPLSKSTPTLPLKDAHPTRPSRPPPPPPSAPDATVLSQKKLPPPPLSSLFPPVAPVPAHLSTPSTPPPFACILLSSVPPNAIDFSKVLVTLETCTATHRTTLNTLISRPSHLASYLKSLFADAYDELDVADNTSLYSRAESGSFNSIFHNHLTSSGLLAPSSVQCNPARLEALLALRDEAAYLDLPELVQLCITELRRSSNGHPPQHSRAPSHVLAHTRGPSNGSVRSMDTLREYDEHDCRHGEHQQHSLGSIRGRGLGHANGPAATKEKEEQPHPAPIALLHRRLASQSRERPELVEVKPASLRGRSTGNWL</sequence>
<feature type="compositionally biased region" description="Pro residues" evidence="1">
    <location>
        <begin position="144"/>
        <end position="154"/>
    </location>
</feature>
<evidence type="ECO:0000313" key="3">
    <source>
        <dbReference type="Proteomes" id="UP001201163"/>
    </source>
</evidence>
<dbReference type="EMBL" id="JAKELL010000004">
    <property type="protein sequence ID" value="KAH8999117.1"/>
    <property type="molecule type" value="Genomic_DNA"/>
</dbReference>
<feature type="compositionally biased region" description="Basic residues" evidence="1">
    <location>
        <begin position="1"/>
        <end position="10"/>
    </location>
</feature>
<gene>
    <name evidence="2" type="ORF">EDB92DRAFT_1832534</name>
</gene>
<evidence type="ECO:0000313" key="2">
    <source>
        <dbReference type="EMBL" id="KAH8999117.1"/>
    </source>
</evidence>
<dbReference type="Proteomes" id="UP001201163">
    <property type="component" value="Unassembled WGS sequence"/>
</dbReference>
<name>A0AAD4QBV3_9AGAM</name>
<reference evidence="2" key="1">
    <citation type="submission" date="2022-01" db="EMBL/GenBank/DDBJ databases">
        <title>Comparative genomics reveals a dynamic genome evolution in the ectomycorrhizal milk-cap (Lactarius) mushrooms.</title>
        <authorList>
            <consortium name="DOE Joint Genome Institute"/>
            <person name="Lebreton A."/>
            <person name="Tang N."/>
            <person name="Kuo A."/>
            <person name="LaButti K."/>
            <person name="Drula E."/>
            <person name="Barry K."/>
            <person name="Clum A."/>
            <person name="Lipzen A."/>
            <person name="Mousain D."/>
            <person name="Ng V."/>
            <person name="Wang R."/>
            <person name="Wang X."/>
            <person name="Dai Y."/>
            <person name="Henrissat B."/>
            <person name="Grigoriev I.V."/>
            <person name="Guerin-Laguette A."/>
            <person name="Yu F."/>
            <person name="Martin F.M."/>
        </authorList>
    </citation>
    <scope>NUCLEOTIDE SEQUENCE</scope>
    <source>
        <strain evidence="2">QP</strain>
    </source>
</reference>
<feature type="compositionally biased region" description="Low complexity" evidence="1">
    <location>
        <begin position="124"/>
        <end position="136"/>
    </location>
</feature>
<feature type="compositionally biased region" description="Basic and acidic residues" evidence="1">
    <location>
        <begin position="99"/>
        <end position="108"/>
    </location>
</feature>
<feature type="compositionally biased region" description="Acidic residues" evidence="1">
    <location>
        <begin position="65"/>
        <end position="98"/>
    </location>
</feature>
<feature type="region of interest" description="Disordered" evidence="1">
    <location>
        <begin position="323"/>
        <end position="352"/>
    </location>
</feature>
<protein>
    <submittedName>
        <fullName evidence="2">Uncharacterized protein</fullName>
    </submittedName>
</protein>
<comment type="caution">
    <text evidence="2">The sequence shown here is derived from an EMBL/GenBank/DDBJ whole genome shotgun (WGS) entry which is preliminary data.</text>
</comment>
<evidence type="ECO:0000256" key="1">
    <source>
        <dbReference type="SAM" id="MobiDB-lite"/>
    </source>
</evidence>
<feature type="region of interest" description="Disordered" evidence="1">
    <location>
        <begin position="364"/>
        <end position="400"/>
    </location>
</feature>
<dbReference type="AlphaFoldDB" id="A0AAD4QBV3"/>